<sequence>MNQPLLDHATRTMAVGSKSFDTAAKLFDAETRRSALMLYAWCRHCDDVIDDQALGFTTGAASTTDAQTRLAGLEAQTRQAYAGEPMQVPAFAAFQEVAFKHAIAPRRAFEHLEGFAMDVREEHYATFEDTLRYCYHVAGVVGLMMAQVMGVRDEHVLDRACDLGLAFQLTNIARDIVEDAHTGRCYLPASWLAQEGLTVETLSDPALRPRVARLAGRLVNEAEPYYASAKAGLAGLPLRSAWAIATAHGVYRRIGLKVQRAGAHAWDKRQSTSRSEKLALLAKASALTLSSRVATPEPRPSGLWQRPA</sequence>
<dbReference type="EMBL" id="JABYQT010000001">
    <property type="protein sequence ID" value="MBZ5485994.1"/>
    <property type="molecule type" value="Genomic_DNA"/>
</dbReference>
<reference evidence="1" key="1">
    <citation type="submission" date="2020-06" db="EMBL/GenBank/DDBJ databases">
        <title>Whole Genome Sequence of Halomonas aquamarina MB598.</title>
        <authorList>
            <person name="Pervaiz M."/>
            <person name="Fariq A."/>
            <person name="Yasmin A."/>
            <person name="Welch M."/>
        </authorList>
    </citation>
    <scope>NUCLEOTIDE SEQUENCE</scope>
    <source>
        <strain evidence="1">MB598</strain>
    </source>
</reference>
<comment type="caution">
    <text evidence="1">The sequence shown here is derived from an EMBL/GenBank/DDBJ whole genome shotgun (WGS) entry which is preliminary data.</text>
</comment>
<evidence type="ECO:0000313" key="1">
    <source>
        <dbReference type="EMBL" id="MBZ5485994.1"/>
    </source>
</evidence>
<evidence type="ECO:0000313" key="2">
    <source>
        <dbReference type="Proteomes" id="UP001319846"/>
    </source>
</evidence>
<gene>
    <name evidence="1" type="ORF">HW452_00430</name>
</gene>
<name>A0ACC5VR55_9GAMM</name>
<dbReference type="Proteomes" id="UP001319846">
    <property type="component" value="Unassembled WGS sequence"/>
</dbReference>
<keyword evidence="2" id="KW-1185">Reference proteome</keyword>
<protein>
    <submittedName>
        <fullName evidence="1">Phytoene/squalene synthase family protein</fullName>
    </submittedName>
</protein>
<proteinExistence type="predicted"/>
<organism evidence="1 2">
    <name type="scientific">Vreelandella aquamarina</name>
    <dbReference type="NCBI Taxonomy" id="77097"/>
    <lineage>
        <taxon>Bacteria</taxon>
        <taxon>Pseudomonadati</taxon>
        <taxon>Pseudomonadota</taxon>
        <taxon>Gammaproteobacteria</taxon>
        <taxon>Oceanospirillales</taxon>
        <taxon>Halomonadaceae</taxon>
        <taxon>Vreelandella</taxon>
    </lineage>
</organism>
<accession>A0ACC5VR55</accession>